<evidence type="ECO:0000313" key="4">
    <source>
        <dbReference type="EMBL" id="KAK2994051.1"/>
    </source>
</evidence>
<evidence type="ECO:0008006" key="6">
    <source>
        <dbReference type="Google" id="ProtNLM"/>
    </source>
</evidence>
<feature type="repeat" description="PPR" evidence="3">
    <location>
        <begin position="339"/>
        <end position="373"/>
    </location>
</feature>
<name>A0AA88UTN6_9ASTE</name>
<sequence>MFLRTLPSSKPPIHCKTISTSLHLFFTHPIASHSEQPHTNDVPEESISVASRSYWTKKIHKLCTVDRNVDQALRLLDRLRLHGYRPESLNVSSVIHALCHSKRFPEAHHRFLLYLASNCIPDERTCNVVIARLLHSKTPILTLQVFHRLNAVKPEFVPSLVNYNRLIDQLCLLSHTYEAHKLFIDMKSRGHQPNTVSYTTLINGYVRIGEVGYAHKVLDEMLQYGVRPNSFTYSVLIRGVLRSKDFKRGRELMGDFWETMEGEEDPTANNAAFANLIDCLCQEGLFCEVFEIAEYMPQSKTVCDEFAYGEMVDTLCRYARYNGAARIVYMMRKRGFRPSLVSYNSIIHGLSKDRVCMRAYQLLEEGIKFGYLPSEFTYKVLIERLCQECDIGKANKLLQFMLKKGGVDSTRIYNIYLRALCLLKNPTELLNVLVFMLQTRCQPDVITLNTVIHGFCQVGRIGEPLKILHDMRTGKFCAPDCVTFTTLIRGLLNVGRTEEALDMLHN</sequence>
<dbReference type="PROSITE" id="PS51375">
    <property type="entry name" value="PPR"/>
    <property type="match status" value="6"/>
</dbReference>
<dbReference type="Pfam" id="PF13041">
    <property type="entry name" value="PPR_2"/>
    <property type="match status" value="3"/>
</dbReference>
<feature type="repeat" description="PPR" evidence="3">
    <location>
        <begin position="194"/>
        <end position="228"/>
    </location>
</feature>
<evidence type="ECO:0000256" key="1">
    <source>
        <dbReference type="ARBA" id="ARBA00007626"/>
    </source>
</evidence>
<feature type="repeat" description="PPR" evidence="3">
    <location>
        <begin position="444"/>
        <end position="478"/>
    </location>
</feature>
<feature type="repeat" description="PPR" evidence="3">
    <location>
        <begin position="304"/>
        <end position="338"/>
    </location>
</feature>
<reference evidence="4" key="1">
    <citation type="submission" date="2022-12" db="EMBL/GenBank/DDBJ databases">
        <title>Draft genome assemblies for two species of Escallonia (Escalloniales).</title>
        <authorList>
            <person name="Chanderbali A."/>
            <person name="Dervinis C."/>
            <person name="Anghel I."/>
            <person name="Soltis D."/>
            <person name="Soltis P."/>
            <person name="Zapata F."/>
        </authorList>
    </citation>
    <scope>NUCLEOTIDE SEQUENCE</scope>
    <source>
        <strain evidence="4">UCBG92.1500</strain>
        <tissue evidence="4">Leaf</tissue>
    </source>
</reference>
<dbReference type="InterPro" id="IPR050872">
    <property type="entry name" value="PPR_P_subfamily"/>
</dbReference>
<evidence type="ECO:0000256" key="2">
    <source>
        <dbReference type="ARBA" id="ARBA00022737"/>
    </source>
</evidence>
<comment type="similarity">
    <text evidence="1">Belongs to the PPR family. P subfamily.</text>
</comment>
<dbReference type="Pfam" id="PF01535">
    <property type="entry name" value="PPR"/>
    <property type="match status" value="1"/>
</dbReference>
<dbReference type="PANTHER" id="PTHR46128">
    <property type="entry name" value="MITOCHONDRIAL GROUP I INTRON SPLICING FACTOR CCM1"/>
    <property type="match status" value="1"/>
</dbReference>
<organism evidence="4 5">
    <name type="scientific">Escallonia rubra</name>
    <dbReference type="NCBI Taxonomy" id="112253"/>
    <lineage>
        <taxon>Eukaryota</taxon>
        <taxon>Viridiplantae</taxon>
        <taxon>Streptophyta</taxon>
        <taxon>Embryophyta</taxon>
        <taxon>Tracheophyta</taxon>
        <taxon>Spermatophyta</taxon>
        <taxon>Magnoliopsida</taxon>
        <taxon>eudicotyledons</taxon>
        <taxon>Gunneridae</taxon>
        <taxon>Pentapetalae</taxon>
        <taxon>asterids</taxon>
        <taxon>campanulids</taxon>
        <taxon>Escalloniales</taxon>
        <taxon>Escalloniaceae</taxon>
        <taxon>Escallonia</taxon>
    </lineage>
</organism>
<keyword evidence="5" id="KW-1185">Reference proteome</keyword>
<dbReference type="InterPro" id="IPR002885">
    <property type="entry name" value="PPR_rpt"/>
</dbReference>
<dbReference type="EMBL" id="JAVXUO010000245">
    <property type="protein sequence ID" value="KAK2994051.1"/>
    <property type="molecule type" value="Genomic_DNA"/>
</dbReference>
<evidence type="ECO:0000313" key="5">
    <source>
        <dbReference type="Proteomes" id="UP001187471"/>
    </source>
</evidence>
<feature type="repeat" description="PPR" evidence="3">
    <location>
        <begin position="159"/>
        <end position="193"/>
    </location>
</feature>
<comment type="caution">
    <text evidence="4">The sequence shown here is derived from an EMBL/GenBank/DDBJ whole genome shotgun (WGS) entry which is preliminary data.</text>
</comment>
<gene>
    <name evidence="4" type="ORF">RJ640_000334</name>
</gene>
<feature type="repeat" description="PPR" evidence="3">
    <location>
        <begin position="480"/>
        <end position="506"/>
    </location>
</feature>
<dbReference type="Gene3D" id="1.25.40.10">
    <property type="entry name" value="Tetratricopeptide repeat domain"/>
    <property type="match status" value="4"/>
</dbReference>
<keyword evidence="2" id="KW-0677">Repeat</keyword>
<dbReference type="Proteomes" id="UP001187471">
    <property type="component" value="Unassembled WGS sequence"/>
</dbReference>
<protein>
    <recommendedName>
        <fullName evidence="6">Pentatricopeptide repeat-containing protein</fullName>
    </recommendedName>
</protein>
<dbReference type="PANTHER" id="PTHR46128:SF66">
    <property type="entry name" value="PENTACOTRIPEPTIDE-REPEAT REGION OF PRORP DOMAIN-CONTAINING PROTEIN"/>
    <property type="match status" value="1"/>
</dbReference>
<dbReference type="AlphaFoldDB" id="A0AA88UTN6"/>
<proteinExistence type="inferred from homology"/>
<feature type="non-terminal residue" evidence="4">
    <location>
        <position position="506"/>
    </location>
</feature>
<evidence type="ECO:0000256" key="3">
    <source>
        <dbReference type="PROSITE-ProRule" id="PRU00708"/>
    </source>
</evidence>
<dbReference type="NCBIfam" id="TIGR00756">
    <property type="entry name" value="PPR"/>
    <property type="match status" value="4"/>
</dbReference>
<accession>A0AA88UTN6</accession>
<dbReference type="InterPro" id="IPR011990">
    <property type="entry name" value="TPR-like_helical_dom_sf"/>
</dbReference>